<organism evidence="9 10">
    <name type="scientific">Croceibacterium salegens</name>
    <dbReference type="NCBI Taxonomy" id="1737568"/>
    <lineage>
        <taxon>Bacteria</taxon>
        <taxon>Pseudomonadati</taxon>
        <taxon>Pseudomonadota</taxon>
        <taxon>Alphaproteobacteria</taxon>
        <taxon>Sphingomonadales</taxon>
        <taxon>Erythrobacteraceae</taxon>
        <taxon>Croceibacterium</taxon>
    </lineage>
</organism>
<protein>
    <submittedName>
        <fullName evidence="9">MFS transporter</fullName>
    </submittedName>
</protein>
<feature type="transmembrane region" description="Helical" evidence="7">
    <location>
        <begin position="377"/>
        <end position="396"/>
    </location>
</feature>
<dbReference type="SUPFAM" id="SSF103473">
    <property type="entry name" value="MFS general substrate transporter"/>
    <property type="match status" value="1"/>
</dbReference>
<keyword evidence="3" id="KW-1003">Cell membrane</keyword>
<keyword evidence="2" id="KW-0813">Transport</keyword>
<dbReference type="AlphaFoldDB" id="A0A6I4T167"/>
<dbReference type="PROSITE" id="PS50850">
    <property type="entry name" value="MFS"/>
    <property type="match status" value="1"/>
</dbReference>
<dbReference type="Proteomes" id="UP000433652">
    <property type="component" value="Unassembled WGS sequence"/>
</dbReference>
<feature type="transmembrane region" description="Helical" evidence="7">
    <location>
        <begin position="80"/>
        <end position="101"/>
    </location>
</feature>
<evidence type="ECO:0000256" key="4">
    <source>
        <dbReference type="ARBA" id="ARBA00022692"/>
    </source>
</evidence>
<comment type="subcellular location">
    <subcellularLocation>
        <location evidence="1">Cell membrane</location>
        <topology evidence="1">Multi-pass membrane protein</topology>
    </subcellularLocation>
</comment>
<evidence type="ECO:0000259" key="8">
    <source>
        <dbReference type="PROSITE" id="PS50850"/>
    </source>
</evidence>
<dbReference type="PANTHER" id="PTHR23513:SF11">
    <property type="entry name" value="STAPHYLOFERRIN A TRANSPORTER"/>
    <property type="match status" value="1"/>
</dbReference>
<evidence type="ECO:0000256" key="3">
    <source>
        <dbReference type="ARBA" id="ARBA00022475"/>
    </source>
</evidence>
<evidence type="ECO:0000256" key="1">
    <source>
        <dbReference type="ARBA" id="ARBA00004651"/>
    </source>
</evidence>
<feature type="transmembrane region" description="Helical" evidence="7">
    <location>
        <begin position="107"/>
        <end position="127"/>
    </location>
</feature>
<keyword evidence="5 7" id="KW-1133">Transmembrane helix</keyword>
<name>A0A6I4T167_9SPHN</name>
<sequence length="412" mass="43106">MAADSTFAPFRWPLFRALWTANLVSAVGSMVQSTAAAWLMTDLTDSHLLVALVQASVVIPMLFFGMFAGALADHYDRRTVMLVANAGMAAVSALLSALAWFDAVAPWSLLLFTMLIGSGFALNGPAWQASVRMQVPREDLPQAISLNSIAFNMARSVGPAIGGLLLSLSGPKLAFTVNALSYILMILVLLRWRPPPRGTAGRRAILPAIGAALRFCASSSPVRRVLLRGFAFGVGAMGYQALIPLVLRDQVGGGEFEFGLVLGAFGIGSVVTALWIAPFRRRFGPEAAVSLAMLCSAVALCVLALSSSLPQAIAGSALAGAGQVIAMTSLNVSMQLRSPEEILGRCLSIFQALSFGGFAIGSWIWGALADAAGLPPALLVASAWLAIAMVTLRMFAPMPRIGEGTVGSGPKT</sequence>
<feature type="transmembrane region" description="Helical" evidence="7">
    <location>
        <begin position="288"/>
        <end position="306"/>
    </location>
</feature>
<accession>A0A6I4T167</accession>
<dbReference type="Gene3D" id="1.20.1250.20">
    <property type="entry name" value="MFS general substrate transporter like domains"/>
    <property type="match status" value="1"/>
</dbReference>
<evidence type="ECO:0000313" key="9">
    <source>
        <dbReference type="EMBL" id="MXO60412.1"/>
    </source>
</evidence>
<feature type="transmembrane region" description="Helical" evidence="7">
    <location>
        <begin position="342"/>
        <end position="365"/>
    </location>
</feature>
<dbReference type="EMBL" id="WTYM01000052">
    <property type="protein sequence ID" value="MXO60412.1"/>
    <property type="molecule type" value="Genomic_DNA"/>
</dbReference>
<dbReference type="Pfam" id="PF05977">
    <property type="entry name" value="MFS_3"/>
    <property type="match status" value="1"/>
</dbReference>
<reference evidence="9 10" key="1">
    <citation type="submission" date="2019-12" db="EMBL/GenBank/DDBJ databases">
        <title>Genomic-based taxomic classification of the family Erythrobacteraceae.</title>
        <authorList>
            <person name="Xu L."/>
        </authorList>
    </citation>
    <scope>NUCLEOTIDE SEQUENCE [LARGE SCALE GENOMIC DNA]</scope>
    <source>
        <strain evidence="9 10">MCCC 1K01500</strain>
    </source>
</reference>
<feature type="domain" description="Major facilitator superfamily (MFS) profile" evidence="8">
    <location>
        <begin position="14"/>
        <end position="400"/>
    </location>
</feature>
<dbReference type="InterPro" id="IPR020846">
    <property type="entry name" value="MFS_dom"/>
</dbReference>
<dbReference type="PANTHER" id="PTHR23513">
    <property type="entry name" value="INTEGRAL MEMBRANE EFFLUX PROTEIN-RELATED"/>
    <property type="match status" value="1"/>
</dbReference>
<feature type="transmembrane region" description="Helical" evidence="7">
    <location>
        <begin position="47"/>
        <end position="68"/>
    </location>
</feature>
<evidence type="ECO:0000256" key="7">
    <source>
        <dbReference type="SAM" id="Phobius"/>
    </source>
</evidence>
<keyword evidence="6 7" id="KW-0472">Membrane</keyword>
<dbReference type="GO" id="GO:0005886">
    <property type="term" value="C:plasma membrane"/>
    <property type="evidence" value="ECO:0007669"/>
    <property type="project" value="UniProtKB-SubCell"/>
</dbReference>
<feature type="transmembrane region" description="Helical" evidence="7">
    <location>
        <begin position="21"/>
        <end position="41"/>
    </location>
</feature>
<keyword evidence="4 7" id="KW-0812">Transmembrane</keyword>
<evidence type="ECO:0000313" key="10">
    <source>
        <dbReference type="Proteomes" id="UP000433652"/>
    </source>
</evidence>
<evidence type="ECO:0000256" key="5">
    <source>
        <dbReference type="ARBA" id="ARBA00022989"/>
    </source>
</evidence>
<dbReference type="CDD" id="cd06173">
    <property type="entry name" value="MFS_MefA_like"/>
    <property type="match status" value="1"/>
</dbReference>
<proteinExistence type="predicted"/>
<gene>
    <name evidence="9" type="ORF">GRI89_12780</name>
</gene>
<feature type="transmembrane region" description="Helical" evidence="7">
    <location>
        <begin position="312"/>
        <end position="330"/>
    </location>
</feature>
<feature type="transmembrane region" description="Helical" evidence="7">
    <location>
        <begin position="258"/>
        <end position="276"/>
    </location>
</feature>
<dbReference type="InterPro" id="IPR010290">
    <property type="entry name" value="TM_effector"/>
</dbReference>
<comment type="caution">
    <text evidence="9">The sequence shown here is derived from an EMBL/GenBank/DDBJ whole genome shotgun (WGS) entry which is preliminary data.</text>
</comment>
<keyword evidence="10" id="KW-1185">Reference proteome</keyword>
<evidence type="ECO:0000256" key="6">
    <source>
        <dbReference type="ARBA" id="ARBA00023136"/>
    </source>
</evidence>
<dbReference type="InterPro" id="IPR036259">
    <property type="entry name" value="MFS_trans_sf"/>
</dbReference>
<feature type="transmembrane region" description="Helical" evidence="7">
    <location>
        <begin position="225"/>
        <end position="246"/>
    </location>
</feature>
<dbReference type="GO" id="GO:0022857">
    <property type="term" value="F:transmembrane transporter activity"/>
    <property type="evidence" value="ECO:0007669"/>
    <property type="project" value="InterPro"/>
</dbReference>
<evidence type="ECO:0000256" key="2">
    <source>
        <dbReference type="ARBA" id="ARBA00022448"/>
    </source>
</evidence>